<organism evidence="5 6">
    <name type="scientific">Segetibacter aerophilus</name>
    <dbReference type="NCBI Taxonomy" id="670293"/>
    <lineage>
        <taxon>Bacteria</taxon>
        <taxon>Pseudomonadati</taxon>
        <taxon>Bacteroidota</taxon>
        <taxon>Chitinophagia</taxon>
        <taxon>Chitinophagales</taxon>
        <taxon>Chitinophagaceae</taxon>
        <taxon>Segetibacter</taxon>
    </lineage>
</organism>
<comment type="caution">
    <text evidence="5">The sequence shown here is derived from an EMBL/GenBank/DDBJ whole genome shotgun (WGS) entry which is preliminary data.</text>
</comment>
<dbReference type="GO" id="GO:0016491">
    <property type="term" value="F:oxidoreductase activity"/>
    <property type="evidence" value="ECO:0007669"/>
    <property type="project" value="UniProtKB-KW"/>
</dbReference>
<dbReference type="Proteomes" id="UP000321513">
    <property type="component" value="Unassembled WGS sequence"/>
</dbReference>
<dbReference type="Gene3D" id="3.40.50.720">
    <property type="entry name" value="NAD(P)-binding Rossmann-like Domain"/>
    <property type="match status" value="1"/>
</dbReference>
<evidence type="ECO:0000313" key="6">
    <source>
        <dbReference type="Proteomes" id="UP000321513"/>
    </source>
</evidence>
<dbReference type="RefSeq" id="WP_147204952.1">
    <property type="nucleotide sequence ID" value="NZ_BJYT01000013.1"/>
</dbReference>
<feature type="domain" description="Gfo/Idh/MocA-like oxidoreductase C-terminal" evidence="4">
    <location>
        <begin position="135"/>
        <end position="347"/>
    </location>
</feature>
<dbReference type="AlphaFoldDB" id="A0A512BFU7"/>
<dbReference type="PANTHER" id="PTHR43708:SF5">
    <property type="entry name" value="CONSERVED EXPRESSED OXIDOREDUCTASE (EUROFUNG)-RELATED"/>
    <property type="match status" value="1"/>
</dbReference>
<evidence type="ECO:0000259" key="3">
    <source>
        <dbReference type="Pfam" id="PF01408"/>
    </source>
</evidence>
<dbReference type="SUPFAM" id="SSF51735">
    <property type="entry name" value="NAD(P)-binding Rossmann-fold domains"/>
    <property type="match status" value="1"/>
</dbReference>
<dbReference type="Pfam" id="PF01408">
    <property type="entry name" value="GFO_IDH_MocA"/>
    <property type="match status" value="1"/>
</dbReference>
<dbReference type="GO" id="GO:0000166">
    <property type="term" value="F:nucleotide binding"/>
    <property type="evidence" value="ECO:0007669"/>
    <property type="project" value="InterPro"/>
</dbReference>
<keyword evidence="6" id="KW-1185">Reference proteome</keyword>
<evidence type="ECO:0000313" key="5">
    <source>
        <dbReference type="EMBL" id="GEO10836.1"/>
    </source>
</evidence>
<dbReference type="PANTHER" id="PTHR43708">
    <property type="entry name" value="CONSERVED EXPRESSED OXIDOREDUCTASE (EUROFUNG)"/>
    <property type="match status" value="1"/>
</dbReference>
<name>A0A512BFU7_9BACT</name>
<dbReference type="InterPro" id="IPR036291">
    <property type="entry name" value="NAD(P)-bd_dom_sf"/>
</dbReference>
<dbReference type="SUPFAM" id="SSF55347">
    <property type="entry name" value="Glyceraldehyde-3-phosphate dehydrogenase-like, C-terminal domain"/>
    <property type="match status" value="1"/>
</dbReference>
<feature type="domain" description="Gfo/Idh/MocA-like oxidoreductase N-terminal" evidence="3">
    <location>
        <begin position="7"/>
        <end position="122"/>
    </location>
</feature>
<evidence type="ECO:0000256" key="1">
    <source>
        <dbReference type="ARBA" id="ARBA00010928"/>
    </source>
</evidence>
<comment type="similarity">
    <text evidence="1">Belongs to the Gfo/Idh/MocA family.</text>
</comment>
<dbReference type="InterPro" id="IPR000683">
    <property type="entry name" value="Gfo/Idh/MocA-like_OxRdtase_N"/>
</dbReference>
<dbReference type="EMBL" id="BJYT01000013">
    <property type="protein sequence ID" value="GEO10836.1"/>
    <property type="molecule type" value="Genomic_DNA"/>
</dbReference>
<protein>
    <submittedName>
        <fullName evidence="5">Oxidoreductase</fullName>
    </submittedName>
</protein>
<reference evidence="5 6" key="1">
    <citation type="submission" date="2019-07" db="EMBL/GenBank/DDBJ databases">
        <title>Whole genome shotgun sequence of Segetibacter aerophilus NBRC 106135.</title>
        <authorList>
            <person name="Hosoyama A."/>
            <person name="Uohara A."/>
            <person name="Ohji S."/>
            <person name="Ichikawa N."/>
        </authorList>
    </citation>
    <scope>NUCLEOTIDE SEQUENCE [LARGE SCALE GENOMIC DNA]</scope>
    <source>
        <strain evidence="5 6">NBRC 106135</strain>
    </source>
</reference>
<sequence length="352" mass="40065">MSIPLQTAICSFGMSGKVFHAPFIHANPNFNLYGVWERSKKTAQQFYPEVKSFDTLEEMLSDQAIELVIINTPNVTHFEYAKKALQAGKHIIVEKPFVINTAEGIELIELAAKQKKKMSVYHNRRFDSDFRLVRKVVQGNWLGETNQVEIRYDRFKEQLSPKLHKETPGPGAGLFYDLGSHLIDQSLQLFGLPQAVFADLTILRPISKVDDYFEVILYYNRKRVILKASNQVREGLPAYVLHGSKGSFIKSRTDIQENDLIAGKAPDSEGWGIEPEDGRGLLHTERNNEIVRELVTPPQGNYIDYFSQFYRAVRFEEALPVTAEEGLDVIRVIEAAIESSRDRRVVAFNSSK</sequence>
<proteinExistence type="inferred from homology"/>
<keyword evidence="2" id="KW-0560">Oxidoreductase</keyword>
<dbReference type="Pfam" id="PF02894">
    <property type="entry name" value="GFO_IDH_MocA_C"/>
    <property type="match status" value="1"/>
</dbReference>
<dbReference type="OrthoDB" id="9815825at2"/>
<gene>
    <name evidence="5" type="ORF">SAE01_33320</name>
</gene>
<evidence type="ECO:0000256" key="2">
    <source>
        <dbReference type="ARBA" id="ARBA00023002"/>
    </source>
</evidence>
<evidence type="ECO:0000259" key="4">
    <source>
        <dbReference type="Pfam" id="PF02894"/>
    </source>
</evidence>
<dbReference type="Gene3D" id="3.30.360.10">
    <property type="entry name" value="Dihydrodipicolinate Reductase, domain 2"/>
    <property type="match status" value="1"/>
</dbReference>
<dbReference type="InterPro" id="IPR004104">
    <property type="entry name" value="Gfo/Idh/MocA-like_OxRdtase_C"/>
</dbReference>
<dbReference type="InterPro" id="IPR051317">
    <property type="entry name" value="Gfo/Idh/MocA_oxidoreduct"/>
</dbReference>
<accession>A0A512BFU7</accession>